<feature type="domain" description="VOC" evidence="1">
    <location>
        <begin position="2"/>
        <end position="118"/>
    </location>
</feature>
<dbReference type="GO" id="GO:0016829">
    <property type="term" value="F:lyase activity"/>
    <property type="evidence" value="ECO:0007669"/>
    <property type="project" value="UniProtKB-KW"/>
</dbReference>
<reference evidence="2 3" key="1">
    <citation type="submission" date="2019-06" db="EMBL/GenBank/DDBJ databases">
        <title>Sequencing the genomes of 1000 actinobacteria strains.</title>
        <authorList>
            <person name="Klenk H.-P."/>
        </authorList>
    </citation>
    <scope>NUCLEOTIDE SEQUENCE [LARGE SCALE GENOMIC DNA]</scope>
    <source>
        <strain evidence="2 3">DSM 45928</strain>
    </source>
</reference>
<evidence type="ECO:0000259" key="1">
    <source>
        <dbReference type="PROSITE" id="PS51819"/>
    </source>
</evidence>
<keyword evidence="3" id="KW-1185">Reference proteome</keyword>
<accession>A0A543ATJ0</accession>
<dbReference type="AlphaFoldDB" id="A0A543ATJ0"/>
<dbReference type="PROSITE" id="PS51819">
    <property type="entry name" value="VOC"/>
    <property type="match status" value="1"/>
</dbReference>
<name>A0A543ATJ0_9ACTN</name>
<dbReference type="InterPro" id="IPR037523">
    <property type="entry name" value="VOC_core"/>
</dbReference>
<dbReference type="InterPro" id="IPR041581">
    <property type="entry name" value="Glyoxalase_6"/>
</dbReference>
<evidence type="ECO:0000313" key="2">
    <source>
        <dbReference type="EMBL" id="TQL75910.1"/>
    </source>
</evidence>
<dbReference type="CDD" id="cd06587">
    <property type="entry name" value="VOC"/>
    <property type="match status" value="1"/>
</dbReference>
<dbReference type="Gene3D" id="3.10.180.10">
    <property type="entry name" value="2,3-Dihydroxybiphenyl 1,2-Dioxygenase, domain 1"/>
    <property type="match status" value="1"/>
</dbReference>
<dbReference type="Pfam" id="PF18029">
    <property type="entry name" value="Glyoxalase_6"/>
    <property type="match status" value="1"/>
</dbReference>
<keyword evidence="2" id="KW-0456">Lyase</keyword>
<dbReference type="InterPro" id="IPR029068">
    <property type="entry name" value="Glyas_Bleomycin-R_OHBP_Dase"/>
</dbReference>
<dbReference type="SUPFAM" id="SSF54593">
    <property type="entry name" value="Glyoxalase/Bleomycin resistance protein/Dihydroxybiphenyl dioxygenase"/>
    <property type="match status" value="1"/>
</dbReference>
<sequence length="124" mass="14143">MRLRHITIDCANAYELARFWSEVTGWPISDVDEPGDSEVLLEAPDPVPGVLFIQVPEPKAVKNRVHFDWMPTERTRDEEVERAIGLGARLYEDHRVPDGRGWVTLLDPEGNEFCVERGQSERTG</sequence>
<evidence type="ECO:0000313" key="3">
    <source>
        <dbReference type="Proteomes" id="UP000317043"/>
    </source>
</evidence>
<dbReference type="OrthoDB" id="3212826at2"/>
<dbReference type="PANTHER" id="PTHR35908:SF1">
    <property type="entry name" value="CONSERVED PROTEIN"/>
    <property type="match status" value="1"/>
</dbReference>
<dbReference type="RefSeq" id="WP_142036517.1">
    <property type="nucleotide sequence ID" value="NZ_JBHTGS010000001.1"/>
</dbReference>
<dbReference type="Proteomes" id="UP000317043">
    <property type="component" value="Unassembled WGS sequence"/>
</dbReference>
<gene>
    <name evidence="2" type="ORF">FB566_1426</name>
</gene>
<dbReference type="InParanoid" id="A0A543ATJ0"/>
<dbReference type="EMBL" id="VFOW01000001">
    <property type="protein sequence ID" value="TQL75910.1"/>
    <property type="molecule type" value="Genomic_DNA"/>
</dbReference>
<dbReference type="PANTHER" id="PTHR35908">
    <property type="entry name" value="HYPOTHETICAL FUSION PROTEIN"/>
    <property type="match status" value="1"/>
</dbReference>
<organism evidence="2 3">
    <name type="scientific">Stackebrandtia endophytica</name>
    <dbReference type="NCBI Taxonomy" id="1496996"/>
    <lineage>
        <taxon>Bacteria</taxon>
        <taxon>Bacillati</taxon>
        <taxon>Actinomycetota</taxon>
        <taxon>Actinomycetes</taxon>
        <taxon>Glycomycetales</taxon>
        <taxon>Glycomycetaceae</taxon>
        <taxon>Stackebrandtia</taxon>
    </lineage>
</organism>
<comment type="caution">
    <text evidence="2">The sequence shown here is derived from an EMBL/GenBank/DDBJ whole genome shotgun (WGS) entry which is preliminary data.</text>
</comment>
<protein>
    <submittedName>
        <fullName evidence="2">Putative enzyme related to lactoylglutathione lyase</fullName>
    </submittedName>
</protein>
<proteinExistence type="predicted"/>